<keyword evidence="1" id="KW-0472">Membrane</keyword>
<organism evidence="2 3">
    <name type="scientific">Fictibacillus halophilus</name>
    <dbReference type="NCBI Taxonomy" id="1610490"/>
    <lineage>
        <taxon>Bacteria</taxon>
        <taxon>Bacillati</taxon>
        <taxon>Bacillota</taxon>
        <taxon>Bacilli</taxon>
        <taxon>Bacillales</taxon>
        <taxon>Fictibacillaceae</taxon>
        <taxon>Fictibacillus</taxon>
    </lineage>
</organism>
<keyword evidence="3" id="KW-1185">Reference proteome</keyword>
<comment type="caution">
    <text evidence="2">The sequence shown here is derived from an EMBL/GenBank/DDBJ whole genome shotgun (WGS) entry which is preliminary data.</text>
</comment>
<reference evidence="2 3" key="1">
    <citation type="submission" date="2024-06" db="EMBL/GenBank/DDBJ databases">
        <title>Genomic Encyclopedia of Type Strains, Phase IV (KMG-IV): sequencing the most valuable type-strain genomes for metagenomic binning, comparative biology and taxonomic classification.</title>
        <authorList>
            <person name="Goeker M."/>
        </authorList>
    </citation>
    <scope>NUCLEOTIDE SEQUENCE [LARGE SCALE GENOMIC DNA]</scope>
    <source>
        <strain evidence="2 3">DSM 100124</strain>
    </source>
</reference>
<name>A0ABV2LJN6_9BACL</name>
<accession>A0ABV2LJN6</accession>
<dbReference type="Proteomes" id="UP001549097">
    <property type="component" value="Unassembled WGS sequence"/>
</dbReference>
<keyword evidence="1" id="KW-1133">Transmembrane helix</keyword>
<sequence length="61" mass="7297">MEDLRKLELTYFLGFTTGAVIGFILAKVYQTWAILYEIRGRELDSLMNWKYYGKRLMEIRA</sequence>
<evidence type="ECO:0000313" key="2">
    <source>
        <dbReference type="EMBL" id="MET3728319.1"/>
    </source>
</evidence>
<dbReference type="RefSeq" id="WP_198767374.1">
    <property type="nucleotide sequence ID" value="NZ_JAEACF010000001.1"/>
</dbReference>
<gene>
    <name evidence="2" type="ORF">ABID52_001900</name>
</gene>
<proteinExistence type="predicted"/>
<keyword evidence="1" id="KW-0812">Transmembrane</keyword>
<feature type="transmembrane region" description="Helical" evidence="1">
    <location>
        <begin position="12"/>
        <end position="35"/>
    </location>
</feature>
<protein>
    <submittedName>
        <fullName evidence="2">Uncharacterized protein</fullName>
    </submittedName>
</protein>
<evidence type="ECO:0000313" key="3">
    <source>
        <dbReference type="Proteomes" id="UP001549097"/>
    </source>
</evidence>
<evidence type="ECO:0000256" key="1">
    <source>
        <dbReference type="SAM" id="Phobius"/>
    </source>
</evidence>
<dbReference type="EMBL" id="JBEPMP010000001">
    <property type="protein sequence ID" value="MET3728319.1"/>
    <property type="molecule type" value="Genomic_DNA"/>
</dbReference>